<feature type="repeat" description="WD" evidence="3">
    <location>
        <begin position="1"/>
        <end position="23"/>
    </location>
</feature>
<proteinExistence type="predicted"/>
<gene>
    <name evidence="4" type="ORF">SCF082_LOCUS49145</name>
</gene>
<dbReference type="InterPro" id="IPR001680">
    <property type="entry name" value="WD40_rpt"/>
</dbReference>
<dbReference type="InterPro" id="IPR015943">
    <property type="entry name" value="WD40/YVTN_repeat-like_dom_sf"/>
</dbReference>
<evidence type="ECO:0000256" key="3">
    <source>
        <dbReference type="PROSITE-ProRule" id="PRU00221"/>
    </source>
</evidence>
<feature type="non-terminal residue" evidence="4">
    <location>
        <position position="59"/>
    </location>
</feature>
<keyword evidence="1 3" id="KW-0853">WD repeat</keyword>
<organism evidence="4 5">
    <name type="scientific">Durusdinium trenchii</name>
    <dbReference type="NCBI Taxonomy" id="1381693"/>
    <lineage>
        <taxon>Eukaryota</taxon>
        <taxon>Sar</taxon>
        <taxon>Alveolata</taxon>
        <taxon>Dinophyceae</taxon>
        <taxon>Suessiales</taxon>
        <taxon>Symbiodiniaceae</taxon>
        <taxon>Durusdinium</taxon>
    </lineage>
</organism>
<dbReference type="PROSITE" id="PS50294">
    <property type="entry name" value="WD_REPEATS_REGION"/>
    <property type="match status" value="1"/>
</dbReference>
<sequence length="59" mass="6517">VVSASWDGLVKLWDLQTQQLRQKFDHRPSPVTAVAFAPIDGRFFVTGGGDASLVLYAKR</sequence>
<dbReference type="EMBL" id="CAXAMM010042540">
    <property type="protein sequence ID" value="CAK9105438.1"/>
    <property type="molecule type" value="Genomic_DNA"/>
</dbReference>
<dbReference type="SUPFAM" id="SSF50978">
    <property type="entry name" value="WD40 repeat-like"/>
    <property type="match status" value="1"/>
</dbReference>
<evidence type="ECO:0000256" key="2">
    <source>
        <dbReference type="ARBA" id="ARBA00022737"/>
    </source>
</evidence>
<comment type="caution">
    <text evidence="4">The sequence shown here is derived from an EMBL/GenBank/DDBJ whole genome shotgun (WGS) entry which is preliminary data.</text>
</comment>
<keyword evidence="2" id="KW-0677">Repeat</keyword>
<protein>
    <submittedName>
        <fullName evidence="4">Guanine nucleotide-binding protein subunit beta-like protein (Activated protein kinase C receptor homolog) (Track)</fullName>
    </submittedName>
</protein>
<evidence type="ECO:0000313" key="5">
    <source>
        <dbReference type="Proteomes" id="UP001642464"/>
    </source>
</evidence>
<dbReference type="InterPro" id="IPR036322">
    <property type="entry name" value="WD40_repeat_dom_sf"/>
</dbReference>
<reference evidence="4 5" key="1">
    <citation type="submission" date="2024-02" db="EMBL/GenBank/DDBJ databases">
        <authorList>
            <person name="Chen Y."/>
            <person name="Shah S."/>
            <person name="Dougan E. K."/>
            <person name="Thang M."/>
            <person name="Chan C."/>
        </authorList>
    </citation>
    <scope>NUCLEOTIDE SEQUENCE [LARGE SCALE GENOMIC DNA]</scope>
</reference>
<feature type="non-terminal residue" evidence="4">
    <location>
        <position position="1"/>
    </location>
</feature>
<accession>A0ABP0RXT5</accession>
<evidence type="ECO:0000313" key="4">
    <source>
        <dbReference type="EMBL" id="CAK9105438.1"/>
    </source>
</evidence>
<dbReference type="Gene3D" id="2.130.10.10">
    <property type="entry name" value="YVTN repeat-like/Quinoprotein amine dehydrogenase"/>
    <property type="match status" value="1"/>
</dbReference>
<dbReference type="Pfam" id="PF00400">
    <property type="entry name" value="WD40"/>
    <property type="match status" value="2"/>
</dbReference>
<dbReference type="Proteomes" id="UP001642464">
    <property type="component" value="Unassembled WGS sequence"/>
</dbReference>
<evidence type="ECO:0000256" key="1">
    <source>
        <dbReference type="ARBA" id="ARBA00022574"/>
    </source>
</evidence>
<keyword evidence="5" id="KW-1185">Reference proteome</keyword>
<dbReference type="InterPro" id="IPR019775">
    <property type="entry name" value="WD40_repeat_CS"/>
</dbReference>
<name>A0ABP0RXT5_9DINO</name>
<dbReference type="PROSITE" id="PS00678">
    <property type="entry name" value="WD_REPEATS_1"/>
    <property type="match status" value="1"/>
</dbReference>
<dbReference type="PROSITE" id="PS50082">
    <property type="entry name" value="WD_REPEATS_2"/>
    <property type="match status" value="1"/>
</dbReference>